<evidence type="ECO:0000313" key="2">
    <source>
        <dbReference type="Proteomes" id="UP000581206"/>
    </source>
</evidence>
<name>A0A7X6QYP3_9CELL</name>
<proteinExistence type="predicted"/>
<reference evidence="1 2" key="1">
    <citation type="submission" date="2020-04" db="EMBL/GenBank/DDBJ databases">
        <title>MicrobeNet Type strains.</title>
        <authorList>
            <person name="Nicholson A.C."/>
        </authorList>
    </citation>
    <scope>NUCLEOTIDE SEQUENCE [LARGE SCALE GENOMIC DNA]</scope>
    <source>
        <strain evidence="1 2">ATCC BAA-788</strain>
    </source>
</reference>
<dbReference type="EMBL" id="JAAXOX010000002">
    <property type="protein sequence ID" value="NKY22211.1"/>
    <property type="molecule type" value="Genomic_DNA"/>
</dbReference>
<organism evidence="1 2">
    <name type="scientific">Cellulomonas denverensis</name>
    <dbReference type="NCBI Taxonomy" id="264297"/>
    <lineage>
        <taxon>Bacteria</taxon>
        <taxon>Bacillati</taxon>
        <taxon>Actinomycetota</taxon>
        <taxon>Actinomycetes</taxon>
        <taxon>Micrococcales</taxon>
        <taxon>Cellulomonadaceae</taxon>
        <taxon>Cellulomonas</taxon>
    </lineage>
</organism>
<evidence type="ECO:0000313" key="1">
    <source>
        <dbReference type="EMBL" id="NKY22211.1"/>
    </source>
</evidence>
<comment type="caution">
    <text evidence="1">The sequence shown here is derived from an EMBL/GenBank/DDBJ whole genome shotgun (WGS) entry which is preliminary data.</text>
</comment>
<keyword evidence="2" id="KW-1185">Reference proteome</keyword>
<dbReference type="AlphaFoldDB" id="A0A7X6QYP3"/>
<accession>A0A7X6QYP3</accession>
<protein>
    <submittedName>
        <fullName evidence="1">Phage portal protein</fullName>
    </submittedName>
</protein>
<sequence>MARALTSDELPIFDSLKQELGLGQAPFDRADAYYDGLQRLEQLGLAIPPELARFTVIVNWPRVVVDSIADRLDVKGFRLAGTDVGDAELWRLWQANGMDESDLMGRLDYLIYGRTYKCIGANEADPKTPLMTVESPRQMITRRDARTGRVTEALRLYDVENGVARKATWYRLNETLWIDLDGTAEVTDTDGHGMDCVPVVPTFRRRRTTIPAGRTLQGTSAMEDVIPIADAAARNISNAQLGQETHAVPQRAVLGASKGDFVDQQGKQLTVWETYFGAVWALQNKDAKIDQFDASDMKNFETMMDLYARLASGVSGLPPNYFGLAADDAASADAIRSRESRLVKIAERDQVALGNSDEEALRIAMRVRDGSWSEDLVGMETLWYDAGTPTTAARADATVKLFTATDGAGRSLLPREMAMEELGWSPAKITRALELLEREERDPYLAAMTEKDRAVGAAGASAGGA</sequence>
<dbReference type="Pfam" id="PF05133">
    <property type="entry name" value="SPP1_portal"/>
    <property type="match status" value="1"/>
</dbReference>
<dbReference type="Proteomes" id="UP000581206">
    <property type="component" value="Unassembled WGS sequence"/>
</dbReference>
<gene>
    <name evidence="1" type="ORF">HGA03_05970</name>
</gene>
<dbReference type="RefSeq" id="WP_168629313.1">
    <property type="nucleotide sequence ID" value="NZ_BONL01000033.1"/>
</dbReference>
<dbReference type="InterPro" id="IPR021145">
    <property type="entry name" value="Portal_protein_SPP1_Gp6-like"/>
</dbReference>